<protein>
    <submittedName>
        <fullName evidence="6">33 kDa chaperonin</fullName>
    </submittedName>
</protein>
<sequence>MTDSVILGIIPNYHFRFSIVDLTKTAREIILLHELNSEMSVFLSKTLMGALFLAEMTKDQQRVSIQWKDDTNKSVLAYSNRYGVMKAVAYPGEFAVGDIRNEFILGQGIMKVIRWEMNADFYQSFTNLVEDTFEVNFLKYLTESDQVRAIVGMDVEPLKVDGDPFRAKAIMLQALPEASESDFKYLNEKISPIINKESFWDLGFEEMRTELMIAIESELAVLSTEEPEFLCDCSRYKVSEIIVSLGKKEAESILTDVGQIEITCEFCRKAYQYNQEDVEHLFKE</sequence>
<evidence type="ECO:0000313" key="6">
    <source>
        <dbReference type="EMBL" id="BDA77093.1"/>
    </source>
</evidence>
<organism evidence="6 7">
    <name type="scientific">Leptospira kobayashii</name>
    <dbReference type="NCBI Taxonomy" id="1917830"/>
    <lineage>
        <taxon>Bacteria</taxon>
        <taxon>Pseudomonadati</taxon>
        <taxon>Spirochaetota</taxon>
        <taxon>Spirochaetia</taxon>
        <taxon>Leptospirales</taxon>
        <taxon>Leptospiraceae</taxon>
        <taxon>Leptospira</taxon>
    </lineage>
</organism>
<keyword evidence="2" id="KW-0862">Zinc</keyword>
<dbReference type="SUPFAM" id="SSF64397">
    <property type="entry name" value="Hsp33 domain"/>
    <property type="match status" value="1"/>
</dbReference>
<keyword evidence="4" id="KW-0143">Chaperone</keyword>
<dbReference type="PANTHER" id="PTHR30111">
    <property type="entry name" value="33 KDA CHAPERONIN"/>
    <property type="match status" value="1"/>
</dbReference>
<reference evidence="6 7" key="1">
    <citation type="submission" date="2021-08" db="EMBL/GenBank/DDBJ databases">
        <title>Complete genome sequence of Leptospira kobayashii strain E30.</title>
        <authorList>
            <person name="Nakao R."/>
            <person name="Nakamura S."/>
            <person name="Masuzawa T."/>
            <person name="Koizumi N."/>
        </authorList>
    </citation>
    <scope>NUCLEOTIDE SEQUENCE [LARGE SCALE GENOMIC DNA]</scope>
    <source>
        <strain evidence="6 7">E30</strain>
    </source>
</reference>
<dbReference type="RefSeq" id="WP_109021717.1">
    <property type="nucleotide sequence ID" value="NZ_AP025028.1"/>
</dbReference>
<dbReference type="SUPFAM" id="SSF118352">
    <property type="entry name" value="HSP33 redox switch-like"/>
    <property type="match status" value="1"/>
</dbReference>
<dbReference type="EMBL" id="AP025028">
    <property type="protein sequence ID" value="BDA77093.1"/>
    <property type="molecule type" value="Genomic_DNA"/>
</dbReference>
<keyword evidence="3" id="KW-1015">Disulfide bond</keyword>
<dbReference type="Gene3D" id="3.90.1280.10">
    <property type="entry name" value="HSP33 redox switch-like"/>
    <property type="match status" value="1"/>
</dbReference>
<dbReference type="PANTHER" id="PTHR30111:SF1">
    <property type="entry name" value="33 KDA CHAPERONIN"/>
    <property type="match status" value="1"/>
</dbReference>
<name>A0ABN6K8H2_9LEPT</name>
<dbReference type="Proteomes" id="UP000245263">
    <property type="component" value="Chromosome 1"/>
</dbReference>
<accession>A0ABN6K8H2</accession>
<keyword evidence="1" id="KW-0963">Cytoplasm</keyword>
<evidence type="ECO:0000256" key="1">
    <source>
        <dbReference type="ARBA" id="ARBA00022490"/>
    </source>
</evidence>
<gene>
    <name evidence="6" type="ORF">LPTSP3_g00230</name>
</gene>
<dbReference type="Gene3D" id="3.55.30.10">
    <property type="entry name" value="Hsp33 domain"/>
    <property type="match status" value="1"/>
</dbReference>
<dbReference type="Pfam" id="PF01430">
    <property type="entry name" value="HSP33"/>
    <property type="match status" value="1"/>
</dbReference>
<keyword evidence="5" id="KW-0676">Redox-active center</keyword>
<proteinExistence type="predicted"/>
<evidence type="ECO:0000313" key="7">
    <source>
        <dbReference type="Proteomes" id="UP000245263"/>
    </source>
</evidence>
<evidence type="ECO:0000256" key="4">
    <source>
        <dbReference type="ARBA" id="ARBA00023186"/>
    </source>
</evidence>
<dbReference type="InterPro" id="IPR000397">
    <property type="entry name" value="Heat_shock_Hsp33"/>
</dbReference>
<keyword evidence="7" id="KW-1185">Reference proteome</keyword>
<evidence type="ECO:0000256" key="5">
    <source>
        <dbReference type="ARBA" id="ARBA00023284"/>
    </source>
</evidence>
<evidence type="ECO:0000256" key="2">
    <source>
        <dbReference type="ARBA" id="ARBA00022833"/>
    </source>
</evidence>
<evidence type="ECO:0000256" key="3">
    <source>
        <dbReference type="ARBA" id="ARBA00023157"/>
    </source>
</evidence>
<dbReference type="PIRSF" id="PIRSF005261">
    <property type="entry name" value="Heat_shock_Hsp33"/>
    <property type="match status" value="1"/>
</dbReference>
<dbReference type="InterPro" id="IPR016154">
    <property type="entry name" value="Heat_shock_Hsp33_C"/>
</dbReference>
<dbReference type="InterPro" id="IPR016153">
    <property type="entry name" value="Heat_shock_Hsp33_N"/>
</dbReference>